<organism evidence="7 8">
    <name type="scientific">Stutzerimonas marianensis</name>
    <dbReference type="NCBI Taxonomy" id="2929513"/>
    <lineage>
        <taxon>Bacteria</taxon>
        <taxon>Pseudomonadati</taxon>
        <taxon>Pseudomonadota</taxon>
        <taxon>Gammaproteobacteria</taxon>
        <taxon>Pseudomonadales</taxon>
        <taxon>Pseudomonadaceae</taxon>
        <taxon>Stutzerimonas</taxon>
    </lineage>
</organism>
<dbReference type="PANTHER" id="PTHR30250:SF28">
    <property type="entry name" value="POLYSACCHARIDE BIOSYNTHESIS PROTEIN"/>
    <property type="match status" value="1"/>
</dbReference>
<keyword evidence="8" id="KW-1185">Reference proteome</keyword>
<reference evidence="7" key="1">
    <citation type="submission" date="2022-03" db="EMBL/GenBank/DDBJ databases">
        <title>Pseudomonas marianensis sp. nov., a marine bacterium isolated from deep-sea sediments of the Mariana Trench.</title>
        <authorList>
            <person name="Wei Y."/>
        </authorList>
    </citation>
    <scope>NUCLEOTIDE SEQUENCE</scope>
    <source>
        <strain evidence="7">PS1</strain>
    </source>
</reference>
<dbReference type="Pfam" id="PF13440">
    <property type="entry name" value="Polysacc_synt_3"/>
    <property type="match status" value="1"/>
</dbReference>
<dbReference type="InterPro" id="IPR050833">
    <property type="entry name" value="Poly_Biosynth_Transport"/>
</dbReference>
<feature type="transmembrane region" description="Helical" evidence="6">
    <location>
        <begin position="346"/>
        <end position="369"/>
    </location>
</feature>
<evidence type="ECO:0000256" key="2">
    <source>
        <dbReference type="ARBA" id="ARBA00022475"/>
    </source>
</evidence>
<evidence type="ECO:0000313" key="8">
    <source>
        <dbReference type="Proteomes" id="UP001139682"/>
    </source>
</evidence>
<feature type="transmembrane region" description="Helical" evidence="6">
    <location>
        <begin position="381"/>
        <end position="403"/>
    </location>
</feature>
<evidence type="ECO:0000256" key="4">
    <source>
        <dbReference type="ARBA" id="ARBA00022989"/>
    </source>
</evidence>
<name>A0A9X1W6C8_9GAMM</name>
<feature type="transmembrane region" description="Helical" evidence="6">
    <location>
        <begin position="25"/>
        <end position="47"/>
    </location>
</feature>
<feature type="transmembrane region" description="Helical" evidence="6">
    <location>
        <begin position="176"/>
        <end position="198"/>
    </location>
</feature>
<comment type="caution">
    <text evidence="7">The sequence shown here is derived from an EMBL/GenBank/DDBJ whole genome shotgun (WGS) entry which is preliminary data.</text>
</comment>
<keyword evidence="2" id="KW-1003">Cell membrane</keyword>
<gene>
    <name evidence="7" type="ORF">MST27_17240</name>
</gene>
<dbReference type="EMBL" id="JALGRD010000009">
    <property type="protein sequence ID" value="MCJ0975120.1"/>
    <property type="molecule type" value="Genomic_DNA"/>
</dbReference>
<dbReference type="AlphaFoldDB" id="A0A9X1W6C8"/>
<sequence>MFSIDLGSKVNGAVQRLTSGSSGRVFKGMATLALGSGLAKIVALLSIQVLTRIYSPEHFGILSVFTALLLILTPLVTLRYELAVPLPSKDGTAVTLMAVSMGLLLSMTALIGLVLWLAGPPLLALASMEVLTPYRGLLITALFLAGLYEVLLIWAVRRRAYPCIARTQLQQSIAGAVAKIALGLAGLMPIGLLLGQVLGAGAGLTTLIRTFRADMQRNWRHVTFRRARCLLHHYRSFPLYRLPSQLLQTFSSQSPLLLTAALYDASTTGQLGLALMTLALPMQLLGYTTSKAYYAEIASLGRKRPADIRAVTRSVIKRLFALSLAPTLVLLLFGEPLFALAFGEQWALAGELAATLAIYLLFQFIHAPATHLLSLFERQRLLLMLNVQRSILTVACFTVAHLIELPITSVVLIYSVTLSAHYLFSLVTALRVIPRDAR</sequence>
<evidence type="ECO:0000256" key="3">
    <source>
        <dbReference type="ARBA" id="ARBA00022692"/>
    </source>
</evidence>
<dbReference type="GO" id="GO:0005886">
    <property type="term" value="C:plasma membrane"/>
    <property type="evidence" value="ECO:0007669"/>
    <property type="project" value="UniProtKB-SubCell"/>
</dbReference>
<feature type="transmembrane region" description="Helical" evidence="6">
    <location>
        <begin position="59"/>
        <end position="80"/>
    </location>
</feature>
<feature type="transmembrane region" description="Helical" evidence="6">
    <location>
        <begin position="271"/>
        <end position="294"/>
    </location>
</feature>
<feature type="transmembrane region" description="Helical" evidence="6">
    <location>
        <begin position="315"/>
        <end position="334"/>
    </location>
</feature>
<keyword evidence="3 6" id="KW-0812">Transmembrane</keyword>
<keyword evidence="5 6" id="KW-0472">Membrane</keyword>
<dbReference type="Proteomes" id="UP001139682">
    <property type="component" value="Unassembled WGS sequence"/>
</dbReference>
<evidence type="ECO:0000256" key="6">
    <source>
        <dbReference type="SAM" id="Phobius"/>
    </source>
</evidence>
<evidence type="ECO:0000256" key="1">
    <source>
        <dbReference type="ARBA" id="ARBA00004651"/>
    </source>
</evidence>
<evidence type="ECO:0000313" key="7">
    <source>
        <dbReference type="EMBL" id="MCJ0975120.1"/>
    </source>
</evidence>
<protein>
    <submittedName>
        <fullName evidence="7">Oligosaccharide flippase family protein</fullName>
    </submittedName>
</protein>
<feature type="transmembrane region" description="Helical" evidence="6">
    <location>
        <begin position="92"/>
        <end position="117"/>
    </location>
</feature>
<keyword evidence="4 6" id="KW-1133">Transmembrane helix</keyword>
<dbReference type="PANTHER" id="PTHR30250">
    <property type="entry name" value="PST FAMILY PREDICTED COLANIC ACID TRANSPORTER"/>
    <property type="match status" value="1"/>
</dbReference>
<feature type="transmembrane region" description="Helical" evidence="6">
    <location>
        <begin position="137"/>
        <end position="156"/>
    </location>
</feature>
<accession>A0A9X1W6C8</accession>
<evidence type="ECO:0000256" key="5">
    <source>
        <dbReference type="ARBA" id="ARBA00023136"/>
    </source>
</evidence>
<feature type="transmembrane region" description="Helical" evidence="6">
    <location>
        <begin position="409"/>
        <end position="433"/>
    </location>
</feature>
<proteinExistence type="predicted"/>
<dbReference type="RefSeq" id="WP_243607167.1">
    <property type="nucleotide sequence ID" value="NZ_JALGRD010000009.1"/>
</dbReference>
<comment type="subcellular location">
    <subcellularLocation>
        <location evidence="1">Cell membrane</location>
        <topology evidence="1">Multi-pass membrane protein</topology>
    </subcellularLocation>
</comment>